<dbReference type="GO" id="GO:0006508">
    <property type="term" value="P:proteolysis"/>
    <property type="evidence" value="ECO:0007669"/>
    <property type="project" value="UniProtKB-KW"/>
</dbReference>
<keyword evidence="4 5" id="KW-0720">Serine protease</keyword>
<dbReference type="AlphaFoldDB" id="M0HJF3"/>
<comment type="caution">
    <text evidence="7">The sequence shown here is derived from an EMBL/GenBank/DDBJ whole genome shotgun (WGS) entry which is preliminary data.</text>
</comment>
<keyword evidence="8" id="KW-1185">Reference proteome</keyword>
<evidence type="ECO:0000256" key="2">
    <source>
        <dbReference type="ARBA" id="ARBA00022670"/>
    </source>
</evidence>
<dbReference type="Gene3D" id="3.40.50.200">
    <property type="entry name" value="Peptidase S8/S53 domain"/>
    <property type="match status" value="2"/>
</dbReference>
<dbReference type="PROSITE" id="PS51892">
    <property type="entry name" value="SUBTILASE"/>
    <property type="match status" value="1"/>
</dbReference>
<dbReference type="GO" id="GO:0004252">
    <property type="term" value="F:serine-type endopeptidase activity"/>
    <property type="evidence" value="ECO:0007669"/>
    <property type="project" value="UniProtKB-UniRule"/>
</dbReference>
<dbReference type="Pfam" id="PF00082">
    <property type="entry name" value="Peptidase_S8"/>
    <property type="match status" value="2"/>
</dbReference>
<proteinExistence type="inferred from homology"/>
<dbReference type="InterPro" id="IPR050131">
    <property type="entry name" value="Peptidase_S8_subtilisin-like"/>
</dbReference>
<keyword evidence="2 5" id="KW-0645">Protease</keyword>
<reference evidence="7 8" key="1">
    <citation type="journal article" date="2014" name="PLoS Genet.">
        <title>Phylogenetically driven sequencing of extremely halophilic archaea reveals strategies for static and dynamic osmo-response.</title>
        <authorList>
            <person name="Becker E.A."/>
            <person name="Seitzer P.M."/>
            <person name="Tritt A."/>
            <person name="Larsen D."/>
            <person name="Krusor M."/>
            <person name="Yao A.I."/>
            <person name="Wu D."/>
            <person name="Madern D."/>
            <person name="Eisen J.A."/>
            <person name="Darling A.E."/>
            <person name="Facciotti M.T."/>
        </authorList>
    </citation>
    <scope>NUCLEOTIDE SEQUENCE [LARGE SCALE GENOMIC DNA]</scope>
    <source>
        <strain evidence="7 8">ATCC BAA-1513</strain>
    </source>
</reference>
<evidence type="ECO:0000256" key="3">
    <source>
        <dbReference type="ARBA" id="ARBA00022801"/>
    </source>
</evidence>
<dbReference type="EMBL" id="AOLK01000019">
    <property type="protein sequence ID" value="ELZ84675.1"/>
    <property type="molecule type" value="Genomic_DNA"/>
</dbReference>
<feature type="active site" description="Charge relay system" evidence="5">
    <location>
        <position position="69"/>
    </location>
</feature>
<gene>
    <name evidence="7" type="ORF">C453_11691</name>
</gene>
<feature type="active site" description="Charge relay system" evidence="5">
    <location>
        <position position="381"/>
    </location>
</feature>
<dbReference type="PRINTS" id="PR00723">
    <property type="entry name" value="SUBTILISIN"/>
</dbReference>
<dbReference type="PANTHER" id="PTHR43806">
    <property type="entry name" value="PEPTIDASE S8"/>
    <property type="match status" value="1"/>
</dbReference>
<evidence type="ECO:0000313" key="7">
    <source>
        <dbReference type="EMBL" id="ELZ84675.1"/>
    </source>
</evidence>
<dbReference type="PATRIC" id="fig|1230453.4.peg.2308"/>
<dbReference type="InterPro" id="IPR000209">
    <property type="entry name" value="Peptidase_S8/S53_dom"/>
</dbReference>
<feature type="domain" description="Peptidase S8/S53" evidence="6">
    <location>
        <begin position="60"/>
        <end position="207"/>
    </location>
</feature>
<organism evidence="7 8">
    <name type="scientific">Haloferax elongans ATCC BAA-1513</name>
    <dbReference type="NCBI Taxonomy" id="1230453"/>
    <lineage>
        <taxon>Archaea</taxon>
        <taxon>Methanobacteriati</taxon>
        <taxon>Methanobacteriota</taxon>
        <taxon>Stenosarchaea group</taxon>
        <taxon>Halobacteria</taxon>
        <taxon>Halobacteriales</taxon>
        <taxon>Haloferacaceae</taxon>
        <taxon>Haloferax</taxon>
    </lineage>
</organism>
<dbReference type="SUPFAM" id="SSF52743">
    <property type="entry name" value="Subtilisin-like"/>
    <property type="match status" value="1"/>
</dbReference>
<dbReference type="InterPro" id="IPR015500">
    <property type="entry name" value="Peptidase_S8_subtilisin-rel"/>
</dbReference>
<dbReference type="Proteomes" id="UP000011612">
    <property type="component" value="Unassembled WGS sequence"/>
</dbReference>
<comment type="similarity">
    <text evidence="1 5">Belongs to the peptidase S8 family.</text>
</comment>
<feature type="active site" description="Charge relay system" evidence="5">
    <location>
        <position position="104"/>
    </location>
</feature>
<evidence type="ECO:0000256" key="1">
    <source>
        <dbReference type="ARBA" id="ARBA00011073"/>
    </source>
</evidence>
<evidence type="ECO:0000256" key="4">
    <source>
        <dbReference type="ARBA" id="ARBA00022825"/>
    </source>
</evidence>
<protein>
    <submittedName>
        <fullName evidence="7">Subtilase protease</fullName>
    </submittedName>
</protein>
<evidence type="ECO:0000259" key="6">
    <source>
        <dbReference type="Pfam" id="PF00082"/>
    </source>
</evidence>
<dbReference type="STRING" id="1230453.C453_11691"/>
<accession>M0HJF3</accession>
<evidence type="ECO:0000256" key="5">
    <source>
        <dbReference type="PROSITE-ProRule" id="PRU01240"/>
    </source>
</evidence>
<keyword evidence="3 5" id="KW-0378">Hydrolase</keyword>
<evidence type="ECO:0000313" key="8">
    <source>
        <dbReference type="Proteomes" id="UP000011612"/>
    </source>
</evidence>
<dbReference type="InterPro" id="IPR036852">
    <property type="entry name" value="Peptidase_S8/S53_dom_sf"/>
</dbReference>
<name>M0HJF3_HALEO</name>
<sequence length="455" mass="47520">MVAILVVTAGFAWVSLSNPHTVAGELRGPKAGPADTVPVDSDTFDVPTGVEHVHERGVTGEGVTVGIVDVTGFDTDNPALDGRVSATKAFGKGSRLDNGGVNHHGTAAAVTIAKTAPDADLALAKVDSATTTRKAIQWLSRQNADVIVLQFSALGVSDDGRSGISQAVTRASEQGAVVVAPTGNLAQGHWEGQLRPTARSRHQFPNSTAVRLKPLRGERVETAGPIDLWLTWNTTSSYPIDLSLTVYRHRPTTFDKAVATSESVRDGSVAVERLRATLQSGVHYVVVDYGDSASASAAAASVTFEVSSPTNRFNQTRENGSITAPATARNVVSVGAYNQSTNEVEPYSGRGPTADGRVGVDVVAPAELWTVWPRTEKPGTSTAAAYTGGVAALVFDVVPEATPAEVERSLELGAASKTQTPTVRSGYGVVDPVASVELAIRERPFGDGESNTDSQ</sequence>
<dbReference type="PANTHER" id="PTHR43806:SF11">
    <property type="entry name" value="CEREVISIN-RELATED"/>
    <property type="match status" value="1"/>
</dbReference>
<feature type="domain" description="Peptidase S8/S53" evidence="6">
    <location>
        <begin position="298"/>
        <end position="428"/>
    </location>
</feature>